<accession>E8UZK2</accession>
<organism evidence="1 2">
    <name type="scientific">Terriglobus saanensis (strain ATCC BAA-1853 / DSM 23119 / SP1PR4)</name>
    <dbReference type="NCBI Taxonomy" id="401053"/>
    <lineage>
        <taxon>Bacteria</taxon>
        <taxon>Pseudomonadati</taxon>
        <taxon>Acidobacteriota</taxon>
        <taxon>Terriglobia</taxon>
        <taxon>Terriglobales</taxon>
        <taxon>Acidobacteriaceae</taxon>
        <taxon>Terriglobus</taxon>
    </lineage>
</organism>
<protein>
    <submittedName>
        <fullName evidence="1">Uncharacterized protein</fullName>
    </submittedName>
</protein>
<dbReference type="AlphaFoldDB" id="E8UZK2"/>
<evidence type="ECO:0000313" key="1">
    <source>
        <dbReference type="EMBL" id="ADV84345.1"/>
    </source>
</evidence>
<dbReference type="HOGENOM" id="CLU_2496830_0_0_0"/>
<proteinExistence type="predicted"/>
<keyword evidence="2" id="KW-1185">Reference proteome</keyword>
<sequence length="91" mass="10162">MLGSTTMDTNLVHFTLRRVGATLHFATDPVKSGSQSFVMHSLQLQRLPSEYEALKALERVGIGYWSSFPPDGIQATVTRDQLRAMGFRGNY</sequence>
<dbReference type="KEGG" id="tsa:AciPR4_3592"/>
<dbReference type="Proteomes" id="UP000006844">
    <property type="component" value="Chromosome"/>
</dbReference>
<reference evidence="1 2" key="1">
    <citation type="journal article" date="2012" name="Stand. Genomic Sci.">
        <title>Complete genome sequence of Terriglobus saanensis type strain SP1PR4(T), an Acidobacteria from tundra soil.</title>
        <authorList>
            <person name="Rawat S.R."/>
            <person name="Mannisto M.K."/>
            <person name="Starovoytov V."/>
            <person name="Goodwin L."/>
            <person name="Nolan M."/>
            <person name="Hauser L."/>
            <person name="Land M."/>
            <person name="Davenport K.W."/>
            <person name="Woyke T."/>
            <person name="Haggblom M.M."/>
        </authorList>
    </citation>
    <scope>NUCLEOTIDE SEQUENCE</scope>
    <source>
        <strain evidence="2">ATCC BAA-1853 / DSM 23119 / SP1PR4</strain>
    </source>
</reference>
<dbReference type="EMBL" id="CP002467">
    <property type="protein sequence ID" value="ADV84345.1"/>
    <property type="molecule type" value="Genomic_DNA"/>
</dbReference>
<gene>
    <name evidence="1" type="ordered locus">AciPR4_3592</name>
</gene>
<evidence type="ECO:0000313" key="2">
    <source>
        <dbReference type="Proteomes" id="UP000006844"/>
    </source>
</evidence>
<name>E8UZK2_TERSS</name>
<dbReference type="STRING" id="401053.AciPR4_3592"/>